<evidence type="ECO:0000256" key="3">
    <source>
        <dbReference type="ARBA" id="ARBA00016923"/>
    </source>
</evidence>
<keyword evidence="14" id="KW-1185">Reference proteome</keyword>
<protein>
    <recommendedName>
        <fullName evidence="3 11">Aspartyl/glutamyl-tRNA(Asn/Gln) amidotransferase subunit B</fullName>
        <shortName evidence="11">Asp/Glu-ADT subunit B</shortName>
        <ecNumber evidence="11">6.3.5.-</ecNumber>
    </recommendedName>
</protein>
<comment type="catalytic activity">
    <reaction evidence="10 11">
        <text>L-glutamyl-tRNA(Gln) + L-glutamine + ATP + H2O = L-glutaminyl-tRNA(Gln) + L-glutamate + ADP + phosphate + H(+)</text>
        <dbReference type="Rhea" id="RHEA:17521"/>
        <dbReference type="Rhea" id="RHEA-COMP:9681"/>
        <dbReference type="Rhea" id="RHEA-COMP:9684"/>
        <dbReference type="ChEBI" id="CHEBI:15377"/>
        <dbReference type="ChEBI" id="CHEBI:15378"/>
        <dbReference type="ChEBI" id="CHEBI:29985"/>
        <dbReference type="ChEBI" id="CHEBI:30616"/>
        <dbReference type="ChEBI" id="CHEBI:43474"/>
        <dbReference type="ChEBI" id="CHEBI:58359"/>
        <dbReference type="ChEBI" id="CHEBI:78520"/>
        <dbReference type="ChEBI" id="CHEBI:78521"/>
        <dbReference type="ChEBI" id="CHEBI:456216"/>
    </reaction>
</comment>
<sequence>MTTTGTTWETVIGLEVHVELGTETKLFCSCPNRFGEEPNTNVCPVCLGLPGSLPVLNARAVEYAARIGVALHCTVQPSLFHRKNYFYPDMPKDYQISQYDVPIDADGWLELPGGTRVGIERAHLEEDTGKTTHLGGGGRIHDADHSLVDYNRAGVPLVEIVSRPDLRSADDARAYVDELRGILVAAGVSDGKMEEGSLRVDANVSVRPAGSERYGTRCEIKNMNSLRSLGRAIDYEAARQVQLLEGGGTVTQETRHWNEDEGRTSSMRSKEEAFDYRYFPEPDLVPLRPDPAWLDDIRASLPPMPADVRRKVAEAAGMAPDVDAVITVVRLGLDPYVDAAVRAGADGNLAVRRLANEVAADAASVGNLAPAAFVALLRMESAGELTTAQAREVLKELLASGGDPAAIAAARGFEALGEDALAAALDQVIADNADAWARFVGGEDKLQGLFIGRLKGATGGKADLAAAAALLRARRAAGS</sequence>
<evidence type="ECO:0000256" key="9">
    <source>
        <dbReference type="ARBA" id="ARBA00047380"/>
    </source>
</evidence>
<comment type="function">
    <text evidence="8 11">Allows the formation of correctly charged Asn-tRNA(Asn) or Gln-tRNA(Gln) through the transamidation of misacylated Asp-tRNA(Asn) or Glu-tRNA(Gln) in organisms which lack either or both of asparaginyl-tRNA or glutaminyl-tRNA synthetases. The reaction takes place in the presence of glutamine and ATP through an activated phospho-Asp-tRNA(Asn) or phospho-Glu-tRNA(Gln).</text>
</comment>
<dbReference type="InterPro" id="IPR006075">
    <property type="entry name" value="Asn/Gln-tRNA_Trfase_suB/E_cat"/>
</dbReference>
<dbReference type="InterPro" id="IPR003789">
    <property type="entry name" value="Asn/Gln_tRNA_amidoTrase-B-like"/>
</dbReference>
<comment type="subunit">
    <text evidence="2 11">Heterotrimer of A, B and C subunits.</text>
</comment>
<evidence type="ECO:0000256" key="2">
    <source>
        <dbReference type="ARBA" id="ARBA00011123"/>
    </source>
</evidence>
<dbReference type="Gene3D" id="1.10.10.410">
    <property type="match status" value="1"/>
</dbReference>
<dbReference type="SUPFAM" id="SSF89095">
    <property type="entry name" value="GatB/YqeY motif"/>
    <property type="match status" value="1"/>
</dbReference>
<comment type="catalytic activity">
    <reaction evidence="9 11">
        <text>L-aspartyl-tRNA(Asn) + L-glutamine + ATP + H2O = L-asparaginyl-tRNA(Asn) + L-glutamate + ADP + phosphate + 2 H(+)</text>
        <dbReference type="Rhea" id="RHEA:14513"/>
        <dbReference type="Rhea" id="RHEA-COMP:9674"/>
        <dbReference type="Rhea" id="RHEA-COMP:9677"/>
        <dbReference type="ChEBI" id="CHEBI:15377"/>
        <dbReference type="ChEBI" id="CHEBI:15378"/>
        <dbReference type="ChEBI" id="CHEBI:29985"/>
        <dbReference type="ChEBI" id="CHEBI:30616"/>
        <dbReference type="ChEBI" id="CHEBI:43474"/>
        <dbReference type="ChEBI" id="CHEBI:58359"/>
        <dbReference type="ChEBI" id="CHEBI:78515"/>
        <dbReference type="ChEBI" id="CHEBI:78516"/>
        <dbReference type="ChEBI" id="CHEBI:456216"/>
    </reaction>
</comment>
<reference evidence="13 14" key="1">
    <citation type="submission" date="2019-11" db="EMBL/GenBank/DDBJ databases">
        <title>Acidiferrimicrobium australis gen. nov., sp. nov., an acidophilic and obligately heterotrophic, member of the Actinobacteria that catalyses dissimilatory oxido- reduction of iron isolated from metal-rich acidic water in Chile.</title>
        <authorList>
            <person name="Gonzalez D."/>
            <person name="Huber K."/>
            <person name="Hedrich S."/>
            <person name="Rojas-Villalobos C."/>
            <person name="Quatrini R."/>
            <person name="Dinamarca M.A."/>
            <person name="Schwarz A."/>
            <person name="Canales C."/>
            <person name="Nancucheo I."/>
        </authorList>
    </citation>
    <scope>NUCLEOTIDE SEQUENCE [LARGE SCALE GENOMIC DNA]</scope>
    <source>
        <strain evidence="13 14">USS-CCA1</strain>
    </source>
</reference>
<accession>A0ABW9QRL1</accession>
<evidence type="ECO:0000313" key="14">
    <source>
        <dbReference type="Proteomes" id="UP000437736"/>
    </source>
</evidence>
<dbReference type="PROSITE" id="PS01234">
    <property type="entry name" value="GATB"/>
    <property type="match status" value="1"/>
</dbReference>
<evidence type="ECO:0000256" key="1">
    <source>
        <dbReference type="ARBA" id="ARBA00005306"/>
    </source>
</evidence>
<evidence type="ECO:0000256" key="8">
    <source>
        <dbReference type="ARBA" id="ARBA00024799"/>
    </source>
</evidence>
<dbReference type="Pfam" id="PF02934">
    <property type="entry name" value="GatB_N"/>
    <property type="match status" value="1"/>
</dbReference>
<dbReference type="PANTHER" id="PTHR11659:SF0">
    <property type="entry name" value="GLUTAMYL-TRNA(GLN) AMIDOTRANSFERASE SUBUNIT B, MITOCHONDRIAL"/>
    <property type="match status" value="1"/>
</dbReference>
<evidence type="ECO:0000256" key="7">
    <source>
        <dbReference type="ARBA" id="ARBA00022917"/>
    </source>
</evidence>
<dbReference type="PANTHER" id="PTHR11659">
    <property type="entry name" value="GLUTAMYL-TRNA GLN AMIDOTRANSFERASE SUBUNIT B MITOCHONDRIAL AND PROKARYOTIC PET112-RELATED"/>
    <property type="match status" value="1"/>
</dbReference>
<keyword evidence="4 11" id="KW-0436">Ligase</keyword>
<dbReference type="NCBIfam" id="TIGR00133">
    <property type="entry name" value="gatB"/>
    <property type="match status" value="1"/>
</dbReference>
<dbReference type="Pfam" id="PF02637">
    <property type="entry name" value="GatB_Yqey"/>
    <property type="match status" value="1"/>
</dbReference>
<keyword evidence="5 11" id="KW-0547">Nucleotide-binding</keyword>
<dbReference type="InterPro" id="IPR017959">
    <property type="entry name" value="Asn/Gln-tRNA_amidoTrfase_suB/E"/>
</dbReference>
<comment type="caution">
    <text evidence="13">The sequence shown here is derived from an EMBL/GenBank/DDBJ whole genome shotgun (WGS) entry which is preliminary data.</text>
</comment>
<evidence type="ECO:0000256" key="6">
    <source>
        <dbReference type="ARBA" id="ARBA00022840"/>
    </source>
</evidence>
<dbReference type="HAMAP" id="MF_00121">
    <property type="entry name" value="GatB"/>
    <property type="match status" value="1"/>
</dbReference>
<gene>
    <name evidence="11 13" type="primary">gatB</name>
    <name evidence="13" type="ORF">GHK86_06035</name>
</gene>
<proteinExistence type="inferred from homology"/>
<feature type="domain" description="Asn/Gln amidotransferase" evidence="12">
    <location>
        <begin position="335"/>
        <end position="475"/>
    </location>
</feature>
<dbReference type="EC" id="6.3.5.-" evidence="11"/>
<name>A0ABW9QRL1_9ACTN</name>
<keyword evidence="6 11" id="KW-0067">ATP-binding</keyword>
<evidence type="ECO:0000256" key="5">
    <source>
        <dbReference type="ARBA" id="ARBA00022741"/>
    </source>
</evidence>
<dbReference type="NCBIfam" id="NF004014">
    <property type="entry name" value="PRK05477.1-4"/>
    <property type="match status" value="1"/>
</dbReference>
<dbReference type="InterPro" id="IPR014746">
    <property type="entry name" value="Gln_synth/guanido_kin_cat_dom"/>
</dbReference>
<dbReference type="SMART" id="SM00845">
    <property type="entry name" value="GatB_Yqey"/>
    <property type="match status" value="1"/>
</dbReference>
<comment type="similarity">
    <text evidence="1 11">Belongs to the GatB/GatE family. GatB subfamily.</text>
</comment>
<dbReference type="InterPro" id="IPR023168">
    <property type="entry name" value="GatB_Yqey_C_2"/>
</dbReference>
<evidence type="ECO:0000256" key="10">
    <source>
        <dbReference type="ARBA" id="ARBA00047913"/>
    </source>
</evidence>
<dbReference type="SUPFAM" id="SSF55931">
    <property type="entry name" value="Glutamine synthetase/guanido kinase"/>
    <property type="match status" value="1"/>
</dbReference>
<dbReference type="InterPro" id="IPR017958">
    <property type="entry name" value="Gln-tRNA_amidoTrfase_suB_CS"/>
</dbReference>
<keyword evidence="7 11" id="KW-0648">Protein biosynthesis</keyword>
<evidence type="ECO:0000256" key="4">
    <source>
        <dbReference type="ARBA" id="ARBA00022598"/>
    </source>
</evidence>
<evidence type="ECO:0000313" key="13">
    <source>
        <dbReference type="EMBL" id="MST32281.1"/>
    </source>
</evidence>
<dbReference type="InterPro" id="IPR018027">
    <property type="entry name" value="Asn/Gln_amidotransferase"/>
</dbReference>
<dbReference type="EMBL" id="WJHE01000262">
    <property type="protein sequence ID" value="MST32281.1"/>
    <property type="molecule type" value="Genomic_DNA"/>
</dbReference>
<dbReference type="NCBIfam" id="NF004012">
    <property type="entry name" value="PRK05477.1-2"/>
    <property type="match status" value="1"/>
</dbReference>
<dbReference type="InterPro" id="IPR004413">
    <property type="entry name" value="GatB"/>
</dbReference>
<dbReference type="Proteomes" id="UP000437736">
    <property type="component" value="Unassembled WGS sequence"/>
</dbReference>
<organism evidence="13 14">
    <name type="scientific">Acidiferrimicrobium australe</name>
    <dbReference type="NCBI Taxonomy" id="2664430"/>
    <lineage>
        <taxon>Bacteria</taxon>
        <taxon>Bacillati</taxon>
        <taxon>Actinomycetota</taxon>
        <taxon>Acidimicrobiia</taxon>
        <taxon>Acidimicrobiales</taxon>
        <taxon>Acidimicrobiaceae</taxon>
        <taxon>Acidiferrimicrobium</taxon>
    </lineage>
</organism>
<evidence type="ECO:0000259" key="12">
    <source>
        <dbReference type="SMART" id="SM00845"/>
    </source>
</evidence>
<evidence type="ECO:0000256" key="11">
    <source>
        <dbReference type="HAMAP-Rule" id="MF_00121"/>
    </source>
</evidence>